<protein>
    <submittedName>
        <fullName evidence="2">Uncharacterized protein</fullName>
    </submittedName>
</protein>
<evidence type="ECO:0000256" key="1">
    <source>
        <dbReference type="SAM" id="MobiDB-lite"/>
    </source>
</evidence>
<dbReference type="Proteomes" id="UP000829720">
    <property type="component" value="Unassembled WGS sequence"/>
</dbReference>
<gene>
    <name evidence="2" type="ORF">AGOR_G00147020</name>
</gene>
<sequence length="66" mass="7255">MKEHLASNRGGLWNPDGKMSRDFQPLSPEHLTIKSKHLHMGTALSVEAIYTSVPCRLPTAAVEVSL</sequence>
<evidence type="ECO:0000313" key="2">
    <source>
        <dbReference type="EMBL" id="KAI1891754.1"/>
    </source>
</evidence>
<reference evidence="2" key="1">
    <citation type="submission" date="2021-01" db="EMBL/GenBank/DDBJ databases">
        <authorList>
            <person name="Zahm M."/>
            <person name="Roques C."/>
            <person name="Cabau C."/>
            <person name="Klopp C."/>
            <person name="Donnadieu C."/>
            <person name="Jouanno E."/>
            <person name="Lampietro C."/>
            <person name="Louis A."/>
            <person name="Herpin A."/>
            <person name="Echchiki A."/>
            <person name="Berthelot C."/>
            <person name="Parey E."/>
            <person name="Roest-Crollius H."/>
            <person name="Braasch I."/>
            <person name="Postlethwait J."/>
            <person name="Bobe J."/>
            <person name="Montfort J."/>
            <person name="Bouchez O."/>
            <person name="Begum T."/>
            <person name="Mejri S."/>
            <person name="Adams A."/>
            <person name="Chen W.-J."/>
            <person name="Guiguen Y."/>
        </authorList>
    </citation>
    <scope>NUCLEOTIDE SEQUENCE</scope>
    <source>
        <tissue evidence="2">Blood</tissue>
    </source>
</reference>
<evidence type="ECO:0000313" key="3">
    <source>
        <dbReference type="Proteomes" id="UP000829720"/>
    </source>
</evidence>
<feature type="region of interest" description="Disordered" evidence="1">
    <location>
        <begin position="1"/>
        <end position="25"/>
    </location>
</feature>
<proteinExistence type="predicted"/>
<dbReference type="AlphaFoldDB" id="A0A8T3D808"/>
<name>A0A8T3D808_9TELE</name>
<comment type="caution">
    <text evidence="2">The sequence shown here is derived from an EMBL/GenBank/DDBJ whole genome shotgun (WGS) entry which is preliminary data.</text>
</comment>
<organism evidence="2 3">
    <name type="scientific">Albula goreensis</name>
    <dbReference type="NCBI Taxonomy" id="1534307"/>
    <lineage>
        <taxon>Eukaryota</taxon>
        <taxon>Metazoa</taxon>
        <taxon>Chordata</taxon>
        <taxon>Craniata</taxon>
        <taxon>Vertebrata</taxon>
        <taxon>Euteleostomi</taxon>
        <taxon>Actinopterygii</taxon>
        <taxon>Neopterygii</taxon>
        <taxon>Teleostei</taxon>
        <taxon>Albuliformes</taxon>
        <taxon>Albulidae</taxon>
        <taxon>Albula</taxon>
    </lineage>
</organism>
<accession>A0A8T3D808</accession>
<dbReference type="EMBL" id="JAERUA010000013">
    <property type="protein sequence ID" value="KAI1891754.1"/>
    <property type="molecule type" value="Genomic_DNA"/>
</dbReference>
<keyword evidence="3" id="KW-1185">Reference proteome</keyword>